<dbReference type="SUPFAM" id="SSF53098">
    <property type="entry name" value="Ribonuclease H-like"/>
    <property type="match status" value="1"/>
</dbReference>
<keyword evidence="4" id="KW-1185">Reference proteome</keyword>
<accession>A0ABD3WCB9</accession>
<protein>
    <recommendedName>
        <fullName evidence="1">HAT C-terminal dimerisation domain-containing protein</fullName>
    </recommendedName>
</protein>
<feature type="domain" description="HAT C-terminal dimerisation" evidence="1">
    <location>
        <begin position="157"/>
        <end position="219"/>
    </location>
</feature>
<evidence type="ECO:0000313" key="2">
    <source>
        <dbReference type="EMBL" id="KAL3871014.1"/>
    </source>
</evidence>
<evidence type="ECO:0000313" key="3">
    <source>
        <dbReference type="EMBL" id="KAL3871170.1"/>
    </source>
</evidence>
<evidence type="ECO:0000313" key="4">
    <source>
        <dbReference type="Proteomes" id="UP001634394"/>
    </source>
</evidence>
<dbReference type="InterPro" id="IPR008906">
    <property type="entry name" value="HATC_C_dom"/>
</dbReference>
<sequence length="224" mass="25018">MEVQESDSALVKAVKVAISQDLEKRCNDKDTQQFLLQSYALDPRFRALTDVDDATSIQIYASIVMQTVKVNECETVVKTEKTDELTHVLPSSLPPLPQLPPVQVEVDEPPLKKGALEDLFRDVYVVKVEPSNSLFQRADTEITRYRNETSSIHIGDNPLMWWKVNEASFPLLAKLAKMLLTIPATSVPSERVFSTAGDVVSAQRASLTGENVDILISFKKIMKL</sequence>
<dbReference type="Pfam" id="PF05699">
    <property type="entry name" value="Dimer_Tnp_hAT"/>
    <property type="match status" value="1"/>
</dbReference>
<dbReference type="PANTHER" id="PTHR46481:SF9">
    <property type="entry name" value="ZINC FINGER BED DOMAIN-CONTAINING PROTEIN 1-LIKE"/>
    <property type="match status" value="1"/>
</dbReference>
<proteinExistence type="predicted"/>
<dbReference type="EMBL" id="JBJQND010000007">
    <property type="protein sequence ID" value="KAL3871170.1"/>
    <property type="molecule type" value="Genomic_DNA"/>
</dbReference>
<comment type="caution">
    <text evidence="3">The sequence shown here is derived from an EMBL/GenBank/DDBJ whole genome shotgun (WGS) entry which is preliminary data.</text>
</comment>
<evidence type="ECO:0000259" key="1">
    <source>
        <dbReference type="Pfam" id="PF05699"/>
    </source>
</evidence>
<name>A0ABD3WCB9_SINWO</name>
<dbReference type="InterPro" id="IPR052035">
    <property type="entry name" value="ZnF_BED_domain_contain"/>
</dbReference>
<gene>
    <name evidence="2" type="ORF">ACJMK2_039038</name>
    <name evidence="3" type="ORF">ACJMK2_039186</name>
</gene>
<dbReference type="PANTHER" id="PTHR46481">
    <property type="entry name" value="ZINC FINGER BED DOMAIN-CONTAINING PROTEIN 4"/>
    <property type="match status" value="1"/>
</dbReference>
<reference evidence="3 4" key="1">
    <citation type="submission" date="2024-11" db="EMBL/GenBank/DDBJ databases">
        <title>Chromosome-level genome assembly of the freshwater bivalve Anodonta woodiana.</title>
        <authorList>
            <person name="Chen X."/>
        </authorList>
    </citation>
    <scope>NUCLEOTIDE SEQUENCE [LARGE SCALE GENOMIC DNA]</scope>
    <source>
        <strain evidence="3">MN2024</strain>
        <tissue evidence="3">Gills</tissue>
    </source>
</reference>
<dbReference type="AlphaFoldDB" id="A0ABD3WCB9"/>
<dbReference type="Proteomes" id="UP001634394">
    <property type="component" value="Unassembled WGS sequence"/>
</dbReference>
<dbReference type="InterPro" id="IPR012337">
    <property type="entry name" value="RNaseH-like_sf"/>
</dbReference>
<organism evidence="3 4">
    <name type="scientific">Sinanodonta woodiana</name>
    <name type="common">Chinese pond mussel</name>
    <name type="synonym">Anodonta woodiana</name>
    <dbReference type="NCBI Taxonomy" id="1069815"/>
    <lineage>
        <taxon>Eukaryota</taxon>
        <taxon>Metazoa</taxon>
        <taxon>Spiralia</taxon>
        <taxon>Lophotrochozoa</taxon>
        <taxon>Mollusca</taxon>
        <taxon>Bivalvia</taxon>
        <taxon>Autobranchia</taxon>
        <taxon>Heteroconchia</taxon>
        <taxon>Palaeoheterodonta</taxon>
        <taxon>Unionida</taxon>
        <taxon>Unionoidea</taxon>
        <taxon>Unionidae</taxon>
        <taxon>Unioninae</taxon>
        <taxon>Sinanodonta</taxon>
    </lineage>
</organism>
<dbReference type="EMBL" id="JBJQND010000007">
    <property type="protein sequence ID" value="KAL3871014.1"/>
    <property type="molecule type" value="Genomic_DNA"/>
</dbReference>